<reference evidence="1" key="1">
    <citation type="journal article" date="2021" name="Proc. Natl. Acad. Sci. U.S.A.">
        <title>A Catalog of Tens of Thousands of Viruses from Human Metagenomes Reveals Hidden Associations with Chronic Diseases.</title>
        <authorList>
            <person name="Tisza M.J."/>
            <person name="Buck C.B."/>
        </authorList>
    </citation>
    <scope>NUCLEOTIDE SEQUENCE</scope>
    <source>
        <strain evidence="1">CttJO12</strain>
    </source>
</reference>
<dbReference type="EMBL" id="BK015787">
    <property type="protein sequence ID" value="DAE24910.1"/>
    <property type="molecule type" value="Genomic_DNA"/>
</dbReference>
<accession>A0A8S5R0B5</accession>
<keyword evidence="1" id="KW-0966">Cell projection</keyword>
<sequence>MFIELTSRSNGRKIKVSKHAIGYMKDVGILEWKQEGLFKRGNWVEDKKDRFTKLNIFGQIVYVNETVEEIEKLIEGD</sequence>
<organism evidence="1">
    <name type="scientific">Siphoviridae sp. cttJO12</name>
    <dbReference type="NCBI Taxonomy" id="2826492"/>
    <lineage>
        <taxon>Viruses</taxon>
        <taxon>Duplodnaviria</taxon>
        <taxon>Heunggongvirae</taxon>
        <taxon>Uroviricota</taxon>
        <taxon>Caudoviricetes</taxon>
    </lineage>
</organism>
<keyword evidence="1" id="KW-0282">Flagellum</keyword>
<evidence type="ECO:0000313" key="1">
    <source>
        <dbReference type="EMBL" id="DAE24910.1"/>
    </source>
</evidence>
<protein>
    <submittedName>
        <fullName evidence="1">Flagellar and swarming motility protein</fullName>
    </submittedName>
</protein>
<name>A0A8S5R0B5_9CAUD</name>
<keyword evidence="1" id="KW-0969">Cilium</keyword>
<proteinExistence type="predicted"/>